<reference evidence="1" key="1">
    <citation type="thesis" date="2020" institute="ProQuest LLC" country="789 East Eisenhower Parkway, Ann Arbor, MI, USA">
        <title>Comparative Genomics and Chromosome Evolution.</title>
        <authorList>
            <person name="Mudd A.B."/>
        </authorList>
    </citation>
    <scope>NUCLEOTIDE SEQUENCE</scope>
    <source>
        <strain evidence="1">Female2</strain>
        <tissue evidence="1">Blood</tissue>
    </source>
</reference>
<dbReference type="Proteomes" id="UP000812440">
    <property type="component" value="Chromosome 4"/>
</dbReference>
<comment type="caution">
    <text evidence="1">The sequence shown here is derived from an EMBL/GenBank/DDBJ whole genome shotgun (WGS) entry which is preliminary data.</text>
</comment>
<proteinExistence type="predicted"/>
<keyword evidence="2" id="KW-1185">Reference proteome</keyword>
<dbReference type="AlphaFoldDB" id="A0A8T2IV42"/>
<organism evidence="1 2">
    <name type="scientific">Hymenochirus boettgeri</name>
    <name type="common">Congo dwarf clawed frog</name>
    <dbReference type="NCBI Taxonomy" id="247094"/>
    <lineage>
        <taxon>Eukaryota</taxon>
        <taxon>Metazoa</taxon>
        <taxon>Chordata</taxon>
        <taxon>Craniata</taxon>
        <taxon>Vertebrata</taxon>
        <taxon>Euteleostomi</taxon>
        <taxon>Amphibia</taxon>
        <taxon>Batrachia</taxon>
        <taxon>Anura</taxon>
        <taxon>Pipoidea</taxon>
        <taxon>Pipidae</taxon>
        <taxon>Pipinae</taxon>
        <taxon>Hymenochirus</taxon>
    </lineage>
</organism>
<name>A0A8T2IV42_9PIPI</name>
<evidence type="ECO:0000313" key="1">
    <source>
        <dbReference type="EMBL" id="KAG8436839.1"/>
    </source>
</evidence>
<sequence>MLPSALSLGAGGRRVVLSRPGSWIQVSPPVAAPCRTRSNSCSSVDAIPGWAMRGKYMLFSPIFLCCQPVSFSSVFSPPIFAPPIPFPAFSFPSLLTIPLFSI</sequence>
<evidence type="ECO:0000313" key="2">
    <source>
        <dbReference type="Proteomes" id="UP000812440"/>
    </source>
</evidence>
<gene>
    <name evidence="1" type="ORF">GDO86_007793</name>
</gene>
<accession>A0A8T2IV42</accession>
<dbReference type="EMBL" id="JAACNH010000007">
    <property type="protein sequence ID" value="KAG8436839.1"/>
    <property type="molecule type" value="Genomic_DNA"/>
</dbReference>
<protein>
    <submittedName>
        <fullName evidence="1">Uncharacterized protein</fullName>
    </submittedName>
</protein>